<evidence type="ECO:0000256" key="1">
    <source>
        <dbReference type="SAM" id="Phobius"/>
    </source>
</evidence>
<dbReference type="Proteomes" id="UP000072083">
    <property type="component" value="Unassembled WGS sequence"/>
</dbReference>
<name>A0A0Z8HJH2_STRSU</name>
<protein>
    <submittedName>
        <fullName evidence="2">Phage protein</fullName>
    </submittedName>
</protein>
<dbReference type="RefSeq" id="WP_024411960.1">
    <property type="nucleotide sequence ID" value="NZ_CEEJ01000032.1"/>
</dbReference>
<evidence type="ECO:0000313" key="2">
    <source>
        <dbReference type="EMBL" id="CYV18120.1"/>
    </source>
</evidence>
<dbReference type="AlphaFoldDB" id="A0A0Z8HJH2"/>
<dbReference type="EMBL" id="FIGZ01000027">
    <property type="protein sequence ID" value="CYV18120.1"/>
    <property type="molecule type" value="Genomic_DNA"/>
</dbReference>
<keyword evidence="1" id="KW-0472">Membrane</keyword>
<keyword evidence="1" id="KW-0812">Transmembrane</keyword>
<evidence type="ECO:0000313" key="3">
    <source>
        <dbReference type="Proteomes" id="UP000072083"/>
    </source>
</evidence>
<accession>A0A0Z8HJH2</accession>
<feature type="transmembrane region" description="Helical" evidence="1">
    <location>
        <begin position="12"/>
        <end position="28"/>
    </location>
</feature>
<keyword evidence="1" id="KW-1133">Transmembrane helix</keyword>
<gene>
    <name evidence="2" type="ORF">ERS132406_01936</name>
</gene>
<organism evidence="2 3">
    <name type="scientific">Streptococcus suis</name>
    <dbReference type="NCBI Taxonomy" id="1307"/>
    <lineage>
        <taxon>Bacteria</taxon>
        <taxon>Bacillati</taxon>
        <taxon>Bacillota</taxon>
        <taxon>Bacilli</taxon>
        <taxon>Lactobacillales</taxon>
        <taxon>Streptococcaceae</taxon>
        <taxon>Streptococcus</taxon>
    </lineage>
</organism>
<sequence length="65" mass="7518">MTEELNLTPTQTIIFFVVILLLLAYQLYKLSKETITIELPEQPKPKPAYNPNYGAYIQLAGKRYN</sequence>
<proteinExistence type="predicted"/>
<reference evidence="2 3" key="1">
    <citation type="submission" date="2016-02" db="EMBL/GenBank/DDBJ databases">
        <authorList>
            <consortium name="Pathogen Informatics"/>
        </authorList>
    </citation>
    <scope>NUCLEOTIDE SEQUENCE [LARGE SCALE GENOMIC DNA]</scope>
    <source>
        <strain evidence="2 3">LSS44</strain>
    </source>
</reference>